<evidence type="ECO:0000259" key="3">
    <source>
        <dbReference type="Pfam" id="PF24626"/>
    </source>
</evidence>
<keyword evidence="4" id="KW-0695">RNA-directed DNA polymerase</keyword>
<proteinExistence type="predicted"/>
<keyword evidence="4" id="KW-0808">Transferase</keyword>
<gene>
    <name evidence="4" type="ORF">Tci_424635</name>
</gene>
<accession>A0A699HM43</accession>
<dbReference type="InterPro" id="IPR043128">
    <property type="entry name" value="Rev_trsase/Diguanyl_cyclase"/>
</dbReference>
<sequence length="832" mass="95496">LFSIVTSMCCDDTYPVTPCDFALAMCDRLEDSEKEDEPKKKWLKEVSESDSNTLHLDYTTLDEETETDLDSMARCEAKTKELENTCESSIQTSHDSPQTIPAYMLPDYPLHLMAPTRRTGASGDDVNPNIGAIIAQQLQNMIPQIVTQVTNNVNNVNANGNGNDANGGNHEGCTYKEFLYCKLRDFDGKGGTIVLTQCIEKMESVMDINGYVNNQKVKYVVSSLIKKALTCWNTQIQEIGCEAILEMTWEEFKALLVEDFCPRNDTKNALLKAGALTDEAISCGTLSNNSEKKKEVVELSKQGGVDFSFISIDFVPLINMEPSILKPIYVIEIANGRKVESNRIIRGCKLELGDSLITIDLIPFGYGIFDVIVGMDWLSSHKVVRVFPEKVVRKPLENGKVLVVYREQTKENPKSMKGTKSNEPKLRDILIIQDFLEVFLTGLPPQHQVEFRIDLVPRATSIGKSPYRLVPSEMYELFERLQELQDKGFIRPSHSPCGAPMLFVKNKDSSFRMCVHYRELNKLTIKNNYPLPRIDDLFDQLLTNAPEVFMDMMNRVCKPYLVKFVIVFIDDILICSKPKEDHKVYLKIVLELLKKEKLFAKFSKCELWLQESSVKDKILAAQCEASKVENAPAEMLRGLDQHMEKKEDEGMYFMDRIWVPLVGHVRKMIMDEAHTTKYSIHPGADKMYHDLKDMYWWPGDVRFRKKGRLALSYVGPFKILRRIIPVAYRLRLPQELSSVHDTFHVSNHKKCLSDTNLHMPFEEIKVDKTLCFVKEPVEIMDHEVKKLKHSRILIVKVHWNSKRGPKFTWEREDFMKAMYLKLFADRADENIS</sequence>
<evidence type="ECO:0000259" key="2">
    <source>
        <dbReference type="Pfam" id="PF17921"/>
    </source>
</evidence>
<dbReference type="Gene3D" id="2.40.70.10">
    <property type="entry name" value="Acid Proteases"/>
    <property type="match status" value="1"/>
</dbReference>
<dbReference type="SUPFAM" id="SSF56672">
    <property type="entry name" value="DNA/RNA polymerases"/>
    <property type="match status" value="1"/>
</dbReference>
<reference evidence="4" key="1">
    <citation type="journal article" date="2019" name="Sci. Rep.">
        <title>Draft genome of Tanacetum cinerariifolium, the natural source of mosquito coil.</title>
        <authorList>
            <person name="Yamashiro T."/>
            <person name="Shiraishi A."/>
            <person name="Satake H."/>
            <person name="Nakayama K."/>
        </authorList>
    </citation>
    <scope>NUCLEOTIDE SEQUENCE</scope>
</reference>
<evidence type="ECO:0000259" key="1">
    <source>
        <dbReference type="Pfam" id="PF00078"/>
    </source>
</evidence>
<dbReference type="CDD" id="cd00303">
    <property type="entry name" value="retropepsin_like"/>
    <property type="match status" value="1"/>
</dbReference>
<dbReference type="AlphaFoldDB" id="A0A699HM43"/>
<dbReference type="Pfam" id="PF24626">
    <property type="entry name" value="SH3_Tf2-1"/>
    <property type="match status" value="1"/>
</dbReference>
<comment type="caution">
    <text evidence="4">The sequence shown here is derived from an EMBL/GenBank/DDBJ whole genome shotgun (WGS) entry which is preliminary data.</text>
</comment>
<dbReference type="Gene3D" id="3.30.70.270">
    <property type="match status" value="2"/>
</dbReference>
<dbReference type="InterPro" id="IPR043502">
    <property type="entry name" value="DNA/RNA_pol_sf"/>
</dbReference>
<feature type="domain" description="Reverse transcriptase" evidence="1">
    <location>
        <begin position="542"/>
        <end position="615"/>
    </location>
</feature>
<dbReference type="InterPro" id="IPR041588">
    <property type="entry name" value="Integrase_H2C2"/>
</dbReference>
<name>A0A699HM43_TANCI</name>
<evidence type="ECO:0000313" key="4">
    <source>
        <dbReference type="EMBL" id="GEY52661.1"/>
    </source>
</evidence>
<dbReference type="PANTHER" id="PTHR24559">
    <property type="entry name" value="TRANSPOSON TY3-I GAG-POL POLYPROTEIN"/>
    <property type="match status" value="1"/>
</dbReference>
<dbReference type="Gene3D" id="3.10.10.10">
    <property type="entry name" value="HIV Type 1 Reverse Transcriptase, subunit A, domain 1"/>
    <property type="match status" value="1"/>
</dbReference>
<organism evidence="4">
    <name type="scientific">Tanacetum cinerariifolium</name>
    <name type="common">Dalmatian daisy</name>
    <name type="synonym">Chrysanthemum cinerariifolium</name>
    <dbReference type="NCBI Taxonomy" id="118510"/>
    <lineage>
        <taxon>Eukaryota</taxon>
        <taxon>Viridiplantae</taxon>
        <taxon>Streptophyta</taxon>
        <taxon>Embryophyta</taxon>
        <taxon>Tracheophyta</taxon>
        <taxon>Spermatophyta</taxon>
        <taxon>Magnoliopsida</taxon>
        <taxon>eudicotyledons</taxon>
        <taxon>Gunneridae</taxon>
        <taxon>Pentapetalae</taxon>
        <taxon>asterids</taxon>
        <taxon>campanulids</taxon>
        <taxon>Asterales</taxon>
        <taxon>Asteraceae</taxon>
        <taxon>Asteroideae</taxon>
        <taxon>Anthemideae</taxon>
        <taxon>Anthemidinae</taxon>
        <taxon>Tanacetum</taxon>
    </lineage>
</organism>
<dbReference type="Pfam" id="PF08284">
    <property type="entry name" value="RVP_2"/>
    <property type="match status" value="1"/>
</dbReference>
<dbReference type="Gene3D" id="1.10.340.70">
    <property type="match status" value="1"/>
</dbReference>
<dbReference type="InterPro" id="IPR053134">
    <property type="entry name" value="RNA-dir_DNA_polymerase"/>
</dbReference>
<dbReference type="Pfam" id="PF00078">
    <property type="entry name" value="RVT_1"/>
    <property type="match status" value="1"/>
</dbReference>
<dbReference type="InterPro" id="IPR021109">
    <property type="entry name" value="Peptidase_aspartic_dom_sf"/>
</dbReference>
<feature type="domain" description="Integrase zinc-binding" evidence="2">
    <location>
        <begin position="665"/>
        <end position="699"/>
    </location>
</feature>
<protein>
    <submittedName>
        <fullName evidence="4">Putative reverse transcriptase domain-containing protein</fullName>
    </submittedName>
</protein>
<keyword evidence="4" id="KW-0548">Nucleotidyltransferase</keyword>
<dbReference type="InterPro" id="IPR056924">
    <property type="entry name" value="SH3_Tf2-1"/>
</dbReference>
<dbReference type="PANTHER" id="PTHR24559:SF444">
    <property type="entry name" value="REVERSE TRANSCRIPTASE DOMAIN-CONTAINING PROTEIN"/>
    <property type="match status" value="1"/>
</dbReference>
<dbReference type="GO" id="GO:0003964">
    <property type="term" value="F:RNA-directed DNA polymerase activity"/>
    <property type="evidence" value="ECO:0007669"/>
    <property type="project" value="UniProtKB-KW"/>
</dbReference>
<dbReference type="EMBL" id="BKCJ010186038">
    <property type="protein sequence ID" value="GEY52661.1"/>
    <property type="molecule type" value="Genomic_DNA"/>
</dbReference>
<feature type="domain" description="Tf2-1-like SH3-like" evidence="3">
    <location>
        <begin position="701"/>
        <end position="751"/>
    </location>
</feature>
<dbReference type="InterPro" id="IPR000477">
    <property type="entry name" value="RT_dom"/>
</dbReference>
<dbReference type="Pfam" id="PF17921">
    <property type="entry name" value="Integrase_H2C2"/>
    <property type="match status" value="1"/>
</dbReference>
<dbReference type="CDD" id="cd01647">
    <property type="entry name" value="RT_LTR"/>
    <property type="match status" value="1"/>
</dbReference>
<feature type="non-terminal residue" evidence="4">
    <location>
        <position position="1"/>
    </location>
</feature>